<comment type="caution">
    <text evidence="2">The sequence shown here is derived from an EMBL/GenBank/DDBJ whole genome shotgun (WGS) entry which is preliminary data.</text>
</comment>
<organism evidence="2 3">
    <name type="scientific">Potamilus streckersoni</name>
    <dbReference type="NCBI Taxonomy" id="2493646"/>
    <lineage>
        <taxon>Eukaryota</taxon>
        <taxon>Metazoa</taxon>
        <taxon>Spiralia</taxon>
        <taxon>Lophotrochozoa</taxon>
        <taxon>Mollusca</taxon>
        <taxon>Bivalvia</taxon>
        <taxon>Autobranchia</taxon>
        <taxon>Heteroconchia</taxon>
        <taxon>Palaeoheterodonta</taxon>
        <taxon>Unionida</taxon>
        <taxon>Unionoidea</taxon>
        <taxon>Unionidae</taxon>
        <taxon>Ambleminae</taxon>
        <taxon>Lampsilini</taxon>
        <taxon>Potamilus</taxon>
    </lineage>
</organism>
<protein>
    <submittedName>
        <fullName evidence="2">Uncharacterized protein</fullName>
    </submittedName>
</protein>
<feature type="signal peptide" evidence="1">
    <location>
        <begin position="1"/>
        <end position="20"/>
    </location>
</feature>
<keyword evidence="1" id="KW-0732">Signal</keyword>
<evidence type="ECO:0000313" key="3">
    <source>
        <dbReference type="Proteomes" id="UP001195483"/>
    </source>
</evidence>
<keyword evidence="3" id="KW-1185">Reference proteome</keyword>
<feature type="chain" id="PRO_5042023522" evidence="1">
    <location>
        <begin position="21"/>
        <end position="92"/>
    </location>
</feature>
<dbReference type="EMBL" id="JAEAOA010000842">
    <property type="protein sequence ID" value="KAK3609179.1"/>
    <property type="molecule type" value="Genomic_DNA"/>
</dbReference>
<evidence type="ECO:0000256" key="1">
    <source>
        <dbReference type="SAM" id="SignalP"/>
    </source>
</evidence>
<reference evidence="2" key="3">
    <citation type="submission" date="2023-05" db="EMBL/GenBank/DDBJ databases">
        <authorList>
            <person name="Smith C.H."/>
        </authorList>
    </citation>
    <scope>NUCLEOTIDE SEQUENCE</scope>
    <source>
        <strain evidence="2">CHS0354</strain>
        <tissue evidence="2">Mantle</tissue>
    </source>
</reference>
<dbReference type="AlphaFoldDB" id="A0AAE0WCH4"/>
<accession>A0AAE0WCH4</accession>
<dbReference type="Proteomes" id="UP001195483">
    <property type="component" value="Unassembled WGS sequence"/>
</dbReference>
<gene>
    <name evidence="2" type="ORF">CHS0354_013716</name>
</gene>
<reference evidence="2" key="2">
    <citation type="journal article" date="2021" name="Genome Biol. Evol.">
        <title>Developing a high-quality reference genome for a parasitic bivalve with doubly uniparental inheritance (Bivalvia: Unionida).</title>
        <authorList>
            <person name="Smith C.H."/>
        </authorList>
    </citation>
    <scope>NUCLEOTIDE SEQUENCE</scope>
    <source>
        <strain evidence="2">CHS0354</strain>
        <tissue evidence="2">Mantle</tissue>
    </source>
</reference>
<name>A0AAE0WCH4_9BIVA</name>
<proteinExistence type="predicted"/>
<reference evidence="2" key="1">
    <citation type="journal article" date="2021" name="Genome Biol. Evol.">
        <title>A High-Quality Reference Genome for a Parasitic Bivalve with Doubly Uniparental Inheritance (Bivalvia: Unionida).</title>
        <authorList>
            <person name="Smith C.H."/>
        </authorList>
    </citation>
    <scope>NUCLEOTIDE SEQUENCE</scope>
    <source>
        <strain evidence="2">CHS0354</strain>
    </source>
</reference>
<sequence>MELRLLVLEILVLNFSLSTCQVSLDSVRSRLIHRLPLCPFSCERMMRSFSCVIPTVRYYDGEVCRGCDINVCRIATQFEIGRQLIHLLEEGI</sequence>
<evidence type="ECO:0000313" key="2">
    <source>
        <dbReference type="EMBL" id="KAK3609179.1"/>
    </source>
</evidence>